<dbReference type="EMBL" id="FNRL01000030">
    <property type="protein sequence ID" value="SEB02318.1"/>
    <property type="molecule type" value="Genomic_DNA"/>
</dbReference>
<sequence length="212" mass="24312">MKRKNDTANAPKANYNWIFVLVLFGLIPLLKKCISDYRYNTEIRPIRDGLIESFKRNEGVVLGDTGRIYALTPTDTLRAGYHWYNGYRSRPNDSMQFQIGVRTAKGNIFFSRDTTVGQVVCILIDTKNDSSKNTNVFGIYFKEGTAEPLYNNMNLRRAVIYLGDPGYTGCFIADTFDKDSLSAQGILARQRLQVIREELVKRKIDSFFIKTY</sequence>
<dbReference type="RefSeq" id="WP_089764881.1">
    <property type="nucleotide sequence ID" value="NZ_BKAT01000051.1"/>
</dbReference>
<dbReference type="STRING" id="408074.SAMN05660909_04773"/>
<proteinExistence type="predicted"/>
<evidence type="ECO:0000313" key="2">
    <source>
        <dbReference type="EMBL" id="SEB02318.1"/>
    </source>
</evidence>
<evidence type="ECO:0000256" key="1">
    <source>
        <dbReference type="SAM" id="Phobius"/>
    </source>
</evidence>
<keyword evidence="1" id="KW-0812">Transmembrane</keyword>
<dbReference type="AlphaFoldDB" id="A0A1H4G081"/>
<dbReference type="Proteomes" id="UP000199656">
    <property type="component" value="Unassembled WGS sequence"/>
</dbReference>
<organism evidence="2 3">
    <name type="scientific">Chitinophaga terrae</name>
    <name type="common">ex Kim and Jung 2007</name>
    <dbReference type="NCBI Taxonomy" id="408074"/>
    <lineage>
        <taxon>Bacteria</taxon>
        <taxon>Pseudomonadati</taxon>
        <taxon>Bacteroidota</taxon>
        <taxon>Chitinophagia</taxon>
        <taxon>Chitinophagales</taxon>
        <taxon>Chitinophagaceae</taxon>
        <taxon>Chitinophaga</taxon>
    </lineage>
</organism>
<keyword evidence="1" id="KW-0472">Membrane</keyword>
<name>A0A1H4G081_9BACT</name>
<accession>A0A1H4G081</accession>
<evidence type="ECO:0000313" key="3">
    <source>
        <dbReference type="Proteomes" id="UP000199656"/>
    </source>
</evidence>
<keyword evidence="1" id="KW-1133">Transmembrane helix</keyword>
<gene>
    <name evidence="2" type="ORF">SAMN05660909_04773</name>
</gene>
<feature type="transmembrane region" description="Helical" evidence="1">
    <location>
        <begin position="12"/>
        <end position="30"/>
    </location>
</feature>
<dbReference type="OrthoDB" id="9926894at2"/>
<protein>
    <submittedName>
        <fullName evidence="2">Uncharacterized protein</fullName>
    </submittedName>
</protein>
<reference evidence="3" key="1">
    <citation type="submission" date="2016-10" db="EMBL/GenBank/DDBJ databases">
        <authorList>
            <person name="Varghese N."/>
            <person name="Submissions S."/>
        </authorList>
    </citation>
    <scope>NUCLEOTIDE SEQUENCE [LARGE SCALE GENOMIC DNA]</scope>
    <source>
        <strain evidence="3">DSM 23920</strain>
    </source>
</reference>
<keyword evidence="3" id="KW-1185">Reference proteome</keyword>